<evidence type="ECO:0000313" key="2">
    <source>
        <dbReference type="EMBL" id="BDV34727.1"/>
    </source>
</evidence>
<sequence>MTDVELRATHAVAQTMTARALLLGERIDTVGLERADLVSTAPLAFHAGQAGFAVLYRFGVAVLFGLSPLEEDEIVTKIGARVAGASRGDDETLVIEITHDGEDKPLPNGRLAVKDLSEARLLVIADALAKSVALARDERRVNAVFDTIEPFAAELASKGRPPWRRKSMLELIGQTLLVRHRVSGRVAVEDKPDVLWDRPDLERLYARLEDEYELEARGRTLNAKIDVIGETARALTDLIDADRSVRLEWIIIVLIAMEIGLSLFQMFSGQHYLHQIQAASTAPHGSSVDSHAK</sequence>
<dbReference type="RefSeq" id="WP_281927991.1">
    <property type="nucleotide sequence ID" value="NZ_AP027142.1"/>
</dbReference>
<dbReference type="InterPro" id="IPR051624">
    <property type="entry name" value="RMD1/Sad1-interacting"/>
</dbReference>
<keyword evidence="3" id="KW-1185">Reference proteome</keyword>
<dbReference type="InterPro" id="IPR003734">
    <property type="entry name" value="DUF155"/>
</dbReference>
<accession>A0ABN6VK55</accession>
<gene>
    <name evidence="2" type="ORF">SS37A_22560</name>
</gene>
<name>A0ABN6VK55_9HYPH</name>
<reference evidence="2 3" key="1">
    <citation type="journal article" date="2023" name="Int. J. Syst. Evol. Microbiol.">
        <title>Methylocystis iwaonis sp. nov., a type II methane-oxidizing bacterium from surface soil of a rice paddy field in Japan, and emended description of the genus Methylocystis (ex Whittenbury et al. 1970) Bowman et al. 1993.</title>
        <authorList>
            <person name="Kaise H."/>
            <person name="Sawadogo J.B."/>
            <person name="Alam M.S."/>
            <person name="Ueno C."/>
            <person name="Dianou D."/>
            <person name="Shinjo R."/>
            <person name="Asakawa S."/>
        </authorList>
    </citation>
    <scope>NUCLEOTIDE SEQUENCE [LARGE SCALE GENOMIC DNA]</scope>
    <source>
        <strain evidence="2 3">SS37A-Re</strain>
    </source>
</reference>
<dbReference type="PANTHER" id="PTHR16255:SF1">
    <property type="entry name" value="REQUIRED FOR MEIOTIC NUCLEAR DIVISION PROTEIN 1 HOMOLOG"/>
    <property type="match status" value="1"/>
</dbReference>
<dbReference type="PANTHER" id="PTHR16255">
    <property type="entry name" value="REQUIRED FOR MEIOTIC NUCLEAR DIVISION PROTEIN 1 HOMOLOG"/>
    <property type="match status" value="1"/>
</dbReference>
<proteinExistence type="predicted"/>
<dbReference type="Pfam" id="PF02582">
    <property type="entry name" value="DUF155"/>
    <property type="match status" value="1"/>
</dbReference>
<protein>
    <recommendedName>
        <fullName evidence="1">DUF155 domain-containing protein</fullName>
    </recommendedName>
</protein>
<feature type="domain" description="DUF155" evidence="1">
    <location>
        <begin position="54"/>
        <end position="222"/>
    </location>
</feature>
<dbReference type="Proteomes" id="UP001317629">
    <property type="component" value="Chromosome"/>
</dbReference>
<evidence type="ECO:0000259" key="1">
    <source>
        <dbReference type="Pfam" id="PF02582"/>
    </source>
</evidence>
<dbReference type="EMBL" id="AP027142">
    <property type="protein sequence ID" value="BDV34727.1"/>
    <property type="molecule type" value="Genomic_DNA"/>
</dbReference>
<organism evidence="2 3">
    <name type="scientific">Methylocystis iwaonis</name>
    <dbReference type="NCBI Taxonomy" id="2885079"/>
    <lineage>
        <taxon>Bacteria</taxon>
        <taxon>Pseudomonadati</taxon>
        <taxon>Pseudomonadota</taxon>
        <taxon>Alphaproteobacteria</taxon>
        <taxon>Hyphomicrobiales</taxon>
        <taxon>Methylocystaceae</taxon>
        <taxon>Methylocystis</taxon>
    </lineage>
</organism>
<evidence type="ECO:0000313" key="3">
    <source>
        <dbReference type="Proteomes" id="UP001317629"/>
    </source>
</evidence>